<dbReference type="Pfam" id="PF03061">
    <property type="entry name" value="4HBT"/>
    <property type="match status" value="1"/>
</dbReference>
<dbReference type="PANTHER" id="PTHR12418:SF19">
    <property type="entry name" value="ACYL-COENZYME A THIOESTERASE THEM4"/>
    <property type="match status" value="1"/>
</dbReference>
<dbReference type="InterPro" id="IPR029069">
    <property type="entry name" value="HotDog_dom_sf"/>
</dbReference>
<dbReference type="SUPFAM" id="SSF54637">
    <property type="entry name" value="Thioesterase/thiol ester dehydrase-isomerase"/>
    <property type="match status" value="1"/>
</dbReference>
<evidence type="ECO:0000256" key="14">
    <source>
        <dbReference type="ARBA" id="ARBA00037002"/>
    </source>
</evidence>
<evidence type="ECO:0000256" key="16">
    <source>
        <dbReference type="ARBA" id="ARBA00038848"/>
    </source>
</evidence>
<evidence type="ECO:0000256" key="1">
    <source>
        <dbReference type="ARBA" id="ARBA00004170"/>
    </source>
</evidence>
<dbReference type="PANTHER" id="PTHR12418">
    <property type="entry name" value="ACYL-COENZYME A THIOESTERASE THEM4"/>
    <property type="match status" value="1"/>
</dbReference>
<evidence type="ECO:0000256" key="12">
    <source>
        <dbReference type="ARBA" id="ARBA00023273"/>
    </source>
</evidence>
<comment type="catalytic activity">
    <reaction evidence="20">
        <text>hexadecanoyl-CoA + H2O = hexadecanoate + CoA + H(+)</text>
        <dbReference type="Rhea" id="RHEA:16645"/>
        <dbReference type="ChEBI" id="CHEBI:7896"/>
        <dbReference type="ChEBI" id="CHEBI:15377"/>
        <dbReference type="ChEBI" id="CHEBI:15378"/>
        <dbReference type="ChEBI" id="CHEBI:57287"/>
        <dbReference type="ChEBI" id="CHEBI:57379"/>
        <dbReference type="EC" id="3.1.2.2"/>
    </reaction>
    <physiologicalReaction direction="left-to-right" evidence="20">
        <dbReference type="Rhea" id="RHEA:16646"/>
    </physiologicalReaction>
</comment>
<sequence length="214" mass="23015">MTFVFEDIDDVEMERRRSVVEPLTDAVRDLVDAVIRTEVAEGEIPDVTAAVRAVTERLRSRQSDGPYGVRYTRAGTGMPWGNPAVGVRNAVAPPMRVQAGDDGLRWADVRLGAAYEGPPGLVHGGICALLLDHLLGEAAGADGTPSFTGTISVRYLRETRLGPVHLEARTDRYDGPKKFVTGTLSDADGPSVVADAVFVIPRWARATPPQEAPQ</sequence>
<keyword evidence="7" id="KW-0378">Hydrolase</keyword>
<evidence type="ECO:0000256" key="23">
    <source>
        <dbReference type="ARBA" id="ARBA00048180"/>
    </source>
</evidence>
<reference evidence="25 26" key="1">
    <citation type="submission" date="2022-06" db="EMBL/GenBank/DDBJ databases">
        <title>Genomic Encyclopedia of Archaeal and Bacterial Type Strains, Phase II (KMG-II): from individual species to whole genera.</title>
        <authorList>
            <person name="Goeker M."/>
        </authorList>
    </citation>
    <scope>NUCLEOTIDE SEQUENCE [LARGE SCALE GENOMIC DNA]</scope>
    <source>
        <strain evidence="25 26">DSM 45037</strain>
    </source>
</reference>
<evidence type="ECO:0000256" key="2">
    <source>
        <dbReference type="ARBA" id="ARBA00004496"/>
    </source>
</evidence>
<evidence type="ECO:0000256" key="8">
    <source>
        <dbReference type="ARBA" id="ARBA00022832"/>
    </source>
</evidence>
<dbReference type="InterPro" id="IPR006683">
    <property type="entry name" value="Thioestr_dom"/>
</dbReference>
<evidence type="ECO:0000256" key="7">
    <source>
        <dbReference type="ARBA" id="ARBA00022801"/>
    </source>
</evidence>
<evidence type="ECO:0000256" key="17">
    <source>
        <dbReference type="ARBA" id="ARBA00040123"/>
    </source>
</evidence>
<evidence type="ECO:0000313" key="25">
    <source>
        <dbReference type="EMBL" id="MCP2161497.1"/>
    </source>
</evidence>
<gene>
    <name evidence="25" type="ORF">LX12_002692</name>
</gene>
<dbReference type="Gene3D" id="3.10.129.10">
    <property type="entry name" value="Hotdog Thioesterase"/>
    <property type="match status" value="1"/>
</dbReference>
<evidence type="ECO:0000256" key="5">
    <source>
        <dbReference type="ARBA" id="ARBA00022490"/>
    </source>
</evidence>
<keyword evidence="11" id="KW-0472">Membrane</keyword>
<dbReference type="EC" id="3.1.2.2" evidence="16"/>
<accession>A0ABT1H6K8</accession>
<comment type="subcellular location">
    <subcellularLocation>
        <location evidence="3">Cell projection</location>
        <location evidence="3">Ruffle membrane</location>
    </subcellularLocation>
    <subcellularLocation>
        <location evidence="2">Cytoplasm</location>
    </subcellularLocation>
    <subcellularLocation>
        <location evidence="1">Membrane</location>
        <topology evidence="1">Peripheral membrane protein</topology>
    </subcellularLocation>
</comment>
<dbReference type="InterPro" id="IPR052365">
    <property type="entry name" value="THEM4/THEM5_acyl-CoA_thioest"/>
</dbReference>
<evidence type="ECO:0000256" key="11">
    <source>
        <dbReference type="ARBA" id="ARBA00023136"/>
    </source>
</evidence>
<organism evidence="25 26">
    <name type="scientific">Williamsia serinedens</name>
    <dbReference type="NCBI Taxonomy" id="391736"/>
    <lineage>
        <taxon>Bacteria</taxon>
        <taxon>Bacillati</taxon>
        <taxon>Actinomycetota</taxon>
        <taxon>Actinomycetes</taxon>
        <taxon>Mycobacteriales</taxon>
        <taxon>Nocardiaceae</taxon>
        <taxon>Williamsia</taxon>
    </lineage>
</organism>
<comment type="similarity">
    <text evidence="15">Belongs to the THEM4/THEM5 thioesterase family.</text>
</comment>
<evidence type="ECO:0000256" key="6">
    <source>
        <dbReference type="ARBA" id="ARBA00022703"/>
    </source>
</evidence>
<keyword evidence="4" id="KW-1003">Cell membrane</keyword>
<comment type="catalytic activity">
    <reaction evidence="23">
        <text>tetradecanoyl-CoA + H2O = tetradecanoate + CoA + H(+)</text>
        <dbReference type="Rhea" id="RHEA:40119"/>
        <dbReference type="ChEBI" id="CHEBI:15377"/>
        <dbReference type="ChEBI" id="CHEBI:15378"/>
        <dbReference type="ChEBI" id="CHEBI:30807"/>
        <dbReference type="ChEBI" id="CHEBI:57287"/>
        <dbReference type="ChEBI" id="CHEBI:57385"/>
    </reaction>
    <physiologicalReaction direction="left-to-right" evidence="23">
        <dbReference type="Rhea" id="RHEA:40120"/>
    </physiologicalReaction>
</comment>
<evidence type="ECO:0000256" key="15">
    <source>
        <dbReference type="ARBA" id="ARBA00038456"/>
    </source>
</evidence>
<protein>
    <recommendedName>
        <fullName evidence="17">Acyl-coenzyme A thioesterase THEM4</fullName>
        <ecNumber evidence="16">3.1.2.2</ecNumber>
    </recommendedName>
    <alternativeName>
        <fullName evidence="18">Thioesterase superfamily member 4</fullName>
    </alternativeName>
</protein>
<dbReference type="RefSeq" id="WP_253655049.1">
    <property type="nucleotide sequence ID" value="NZ_BAAAOE010000002.1"/>
</dbReference>
<evidence type="ECO:0000256" key="20">
    <source>
        <dbReference type="ARBA" id="ARBA00047734"/>
    </source>
</evidence>
<evidence type="ECO:0000256" key="13">
    <source>
        <dbReference type="ARBA" id="ARBA00035852"/>
    </source>
</evidence>
<evidence type="ECO:0000256" key="21">
    <source>
        <dbReference type="ARBA" id="ARBA00047969"/>
    </source>
</evidence>
<evidence type="ECO:0000259" key="24">
    <source>
        <dbReference type="Pfam" id="PF03061"/>
    </source>
</evidence>
<comment type="catalytic activity">
    <reaction evidence="19">
        <text>octanoyl-CoA + H2O = octanoate + CoA + H(+)</text>
        <dbReference type="Rhea" id="RHEA:30143"/>
        <dbReference type="ChEBI" id="CHEBI:15377"/>
        <dbReference type="ChEBI" id="CHEBI:15378"/>
        <dbReference type="ChEBI" id="CHEBI:25646"/>
        <dbReference type="ChEBI" id="CHEBI:57287"/>
        <dbReference type="ChEBI" id="CHEBI:57386"/>
    </reaction>
    <physiologicalReaction direction="left-to-right" evidence="19">
        <dbReference type="Rhea" id="RHEA:30144"/>
    </physiologicalReaction>
</comment>
<evidence type="ECO:0000256" key="9">
    <source>
        <dbReference type="ARBA" id="ARBA00022946"/>
    </source>
</evidence>
<evidence type="ECO:0000256" key="10">
    <source>
        <dbReference type="ARBA" id="ARBA00023098"/>
    </source>
</evidence>
<keyword evidence="12" id="KW-0966">Cell projection</keyword>
<comment type="catalytic activity">
    <reaction evidence="14">
        <text>(9Z)-octadecenoyl-CoA + H2O = (9Z)-octadecenoate + CoA + H(+)</text>
        <dbReference type="Rhea" id="RHEA:40139"/>
        <dbReference type="ChEBI" id="CHEBI:15377"/>
        <dbReference type="ChEBI" id="CHEBI:15378"/>
        <dbReference type="ChEBI" id="CHEBI:30823"/>
        <dbReference type="ChEBI" id="CHEBI:57287"/>
        <dbReference type="ChEBI" id="CHEBI:57387"/>
    </reaction>
    <physiologicalReaction direction="left-to-right" evidence="14">
        <dbReference type="Rhea" id="RHEA:40140"/>
    </physiologicalReaction>
</comment>
<evidence type="ECO:0000256" key="18">
    <source>
        <dbReference type="ARBA" id="ARBA00043210"/>
    </source>
</evidence>
<keyword evidence="9" id="KW-0809">Transit peptide</keyword>
<evidence type="ECO:0000256" key="19">
    <source>
        <dbReference type="ARBA" id="ARBA00047588"/>
    </source>
</evidence>
<keyword evidence="8" id="KW-0276">Fatty acid metabolism</keyword>
<comment type="catalytic activity">
    <reaction evidence="22">
        <text>dodecanoyl-CoA + H2O = dodecanoate + CoA + H(+)</text>
        <dbReference type="Rhea" id="RHEA:30135"/>
        <dbReference type="ChEBI" id="CHEBI:15377"/>
        <dbReference type="ChEBI" id="CHEBI:15378"/>
        <dbReference type="ChEBI" id="CHEBI:18262"/>
        <dbReference type="ChEBI" id="CHEBI:57287"/>
        <dbReference type="ChEBI" id="CHEBI:57375"/>
    </reaction>
    <physiologicalReaction direction="left-to-right" evidence="22">
        <dbReference type="Rhea" id="RHEA:30136"/>
    </physiologicalReaction>
</comment>
<evidence type="ECO:0000256" key="3">
    <source>
        <dbReference type="ARBA" id="ARBA00004632"/>
    </source>
</evidence>
<keyword evidence="6" id="KW-0053">Apoptosis</keyword>
<comment type="caution">
    <text evidence="25">The sequence shown here is derived from an EMBL/GenBank/DDBJ whole genome shotgun (WGS) entry which is preliminary data.</text>
</comment>
<proteinExistence type="inferred from homology"/>
<evidence type="ECO:0000256" key="4">
    <source>
        <dbReference type="ARBA" id="ARBA00022475"/>
    </source>
</evidence>
<comment type="catalytic activity">
    <reaction evidence="13">
        <text>(5Z,8Z,11Z,14Z)-eicosatetraenoyl-CoA + H2O = (5Z,8Z,11Z,14Z)-eicosatetraenoate + CoA + H(+)</text>
        <dbReference type="Rhea" id="RHEA:40151"/>
        <dbReference type="ChEBI" id="CHEBI:15377"/>
        <dbReference type="ChEBI" id="CHEBI:15378"/>
        <dbReference type="ChEBI" id="CHEBI:32395"/>
        <dbReference type="ChEBI" id="CHEBI:57287"/>
        <dbReference type="ChEBI" id="CHEBI:57368"/>
    </reaction>
    <physiologicalReaction direction="left-to-right" evidence="13">
        <dbReference type="Rhea" id="RHEA:40152"/>
    </physiologicalReaction>
</comment>
<keyword evidence="26" id="KW-1185">Reference proteome</keyword>
<keyword evidence="10" id="KW-0443">Lipid metabolism</keyword>
<name>A0ABT1H6K8_9NOCA</name>
<dbReference type="Proteomes" id="UP001205740">
    <property type="component" value="Unassembled WGS sequence"/>
</dbReference>
<keyword evidence="5" id="KW-0963">Cytoplasm</keyword>
<evidence type="ECO:0000313" key="26">
    <source>
        <dbReference type="Proteomes" id="UP001205740"/>
    </source>
</evidence>
<evidence type="ECO:0000256" key="22">
    <source>
        <dbReference type="ARBA" id="ARBA00048074"/>
    </source>
</evidence>
<feature type="domain" description="Thioesterase" evidence="24">
    <location>
        <begin position="120"/>
        <end position="180"/>
    </location>
</feature>
<dbReference type="EMBL" id="JAMTCG010000004">
    <property type="protein sequence ID" value="MCP2161497.1"/>
    <property type="molecule type" value="Genomic_DNA"/>
</dbReference>
<comment type="catalytic activity">
    <reaction evidence="21">
        <text>decanoyl-CoA + H2O = decanoate + CoA + H(+)</text>
        <dbReference type="Rhea" id="RHEA:40059"/>
        <dbReference type="ChEBI" id="CHEBI:15377"/>
        <dbReference type="ChEBI" id="CHEBI:15378"/>
        <dbReference type="ChEBI" id="CHEBI:27689"/>
        <dbReference type="ChEBI" id="CHEBI:57287"/>
        <dbReference type="ChEBI" id="CHEBI:61430"/>
    </reaction>
    <physiologicalReaction direction="left-to-right" evidence="21">
        <dbReference type="Rhea" id="RHEA:40060"/>
    </physiologicalReaction>
</comment>
<dbReference type="CDD" id="cd03443">
    <property type="entry name" value="PaaI_thioesterase"/>
    <property type="match status" value="1"/>
</dbReference>